<dbReference type="InterPro" id="IPR013321">
    <property type="entry name" value="Arc_rbn_hlx_hlx"/>
</dbReference>
<dbReference type="Gene3D" id="1.10.1220.10">
    <property type="entry name" value="Met repressor-like"/>
    <property type="match status" value="1"/>
</dbReference>
<dbReference type="Pfam" id="PF07878">
    <property type="entry name" value="RHH_5"/>
    <property type="match status" value="1"/>
</dbReference>
<protein>
    <submittedName>
        <fullName evidence="2">Ribbon-helix-helix protein, CopG family</fullName>
    </submittedName>
</protein>
<proteinExistence type="predicted"/>
<dbReference type="GeneID" id="61434625"/>
<dbReference type="SUPFAM" id="SSF47598">
    <property type="entry name" value="Ribbon-helix-helix"/>
    <property type="match status" value="1"/>
</dbReference>
<evidence type="ECO:0000313" key="2">
    <source>
        <dbReference type="EMBL" id="EEV01812.1"/>
    </source>
</evidence>
<accession>C7G8K9</accession>
<dbReference type="InterPro" id="IPR010985">
    <property type="entry name" value="Ribbon_hlx_hlx"/>
</dbReference>
<dbReference type="InterPro" id="IPR012869">
    <property type="entry name" value="RHH_5"/>
</dbReference>
<organism evidence="2 3">
    <name type="scientific">Roseburia intestinalis L1-82</name>
    <dbReference type="NCBI Taxonomy" id="536231"/>
    <lineage>
        <taxon>Bacteria</taxon>
        <taxon>Bacillati</taxon>
        <taxon>Bacillota</taxon>
        <taxon>Clostridia</taxon>
        <taxon>Lachnospirales</taxon>
        <taxon>Lachnospiraceae</taxon>
        <taxon>Roseburia</taxon>
    </lineage>
</organism>
<sequence>MRLSMKPLKNKVSITLDSDIIEQLKLLAEQDDRSFSQYINMILKEYLTQADKKKEA</sequence>
<dbReference type="RefSeq" id="WP_006856365.1">
    <property type="nucleotide sequence ID" value="NZ_GG692717.1"/>
</dbReference>
<dbReference type="Proteomes" id="UP000004828">
    <property type="component" value="Unassembled WGS sequence"/>
</dbReference>
<reference evidence="2 3" key="1">
    <citation type="submission" date="2009-08" db="EMBL/GenBank/DDBJ databases">
        <authorList>
            <person name="Weinstock G."/>
            <person name="Sodergren E."/>
            <person name="Clifton S."/>
            <person name="Fulton L."/>
            <person name="Fulton B."/>
            <person name="Courtney L."/>
            <person name="Fronick C."/>
            <person name="Harrison M."/>
            <person name="Strong C."/>
            <person name="Farmer C."/>
            <person name="Delahaunty K."/>
            <person name="Markovic C."/>
            <person name="Hall O."/>
            <person name="Minx P."/>
            <person name="Tomlinson C."/>
            <person name="Mitreva M."/>
            <person name="Nelson J."/>
            <person name="Hou S."/>
            <person name="Wollam A."/>
            <person name="Pepin K.H."/>
            <person name="Johnson M."/>
            <person name="Bhonagiri V."/>
            <person name="Nash W.E."/>
            <person name="Warren W."/>
            <person name="Chinwalla A."/>
            <person name="Mardis E.R."/>
            <person name="Wilson R.K."/>
        </authorList>
    </citation>
    <scope>NUCLEOTIDE SEQUENCE [LARGE SCALE GENOMIC DNA]</scope>
    <source>
        <strain evidence="2 3">L1-82</strain>
    </source>
</reference>
<evidence type="ECO:0000259" key="1">
    <source>
        <dbReference type="Pfam" id="PF07878"/>
    </source>
</evidence>
<comment type="caution">
    <text evidence="2">The sequence shown here is derived from an EMBL/GenBank/DDBJ whole genome shotgun (WGS) entry which is preliminary data.</text>
</comment>
<dbReference type="AlphaFoldDB" id="C7G8K9"/>
<dbReference type="HOGENOM" id="CLU_211993_0_0_9"/>
<name>C7G8K9_9FIRM</name>
<gene>
    <name evidence="2" type="ORF">ROSINTL182_06235</name>
</gene>
<dbReference type="EMBL" id="ABYJ02000055">
    <property type="protein sequence ID" value="EEV01812.1"/>
    <property type="molecule type" value="Genomic_DNA"/>
</dbReference>
<feature type="domain" description="CopG-like ribbon-helix-helix" evidence="1">
    <location>
        <begin position="12"/>
        <end position="50"/>
    </location>
</feature>
<evidence type="ECO:0000313" key="3">
    <source>
        <dbReference type="Proteomes" id="UP000004828"/>
    </source>
</evidence>
<dbReference type="GO" id="GO:0006355">
    <property type="term" value="P:regulation of DNA-templated transcription"/>
    <property type="evidence" value="ECO:0007669"/>
    <property type="project" value="InterPro"/>
</dbReference>